<evidence type="ECO:0000256" key="1">
    <source>
        <dbReference type="ARBA" id="ARBA00022485"/>
    </source>
</evidence>
<sequence length="214" mass="23092">MEYGIEKSAVRTVAELAALAARTAPKSHGVDHFSICLADKDEIKKIGERMIEIGKEKEEALLKKGEKFTSKAKATAMDWHSDGECVGNSDEILLIGLNARKPVPKNCGLCGYATCAEMLQAPTVSFPAGWSGPFCANLMVDLGIAISSAASVLVRHHVDNRMFFKVGLAVKDLGLMPDCNCIIALAMSATGKNSYFDRPEKLQALTIQRGLNSF</sequence>
<dbReference type="GO" id="GO:0046872">
    <property type="term" value="F:metal ion binding"/>
    <property type="evidence" value="ECO:0007669"/>
    <property type="project" value="UniProtKB-KW"/>
</dbReference>
<reference evidence="6" key="1">
    <citation type="journal article" date="2021" name="PeerJ">
        <title>Extensive microbial diversity within the chicken gut microbiome revealed by metagenomics and culture.</title>
        <authorList>
            <person name="Gilroy R."/>
            <person name="Ravi A."/>
            <person name="Getino M."/>
            <person name="Pursley I."/>
            <person name="Horton D.L."/>
            <person name="Alikhan N.F."/>
            <person name="Baker D."/>
            <person name="Gharbi K."/>
            <person name="Hall N."/>
            <person name="Watson M."/>
            <person name="Adriaenssens E.M."/>
            <person name="Foster-Nyarko E."/>
            <person name="Jarju S."/>
            <person name="Secka A."/>
            <person name="Antonio M."/>
            <person name="Oren A."/>
            <person name="Chaudhuri R.R."/>
            <person name="La Ragione R."/>
            <person name="Hildebrand F."/>
            <person name="Pallen M.J."/>
        </authorList>
    </citation>
    <scope>NUCLEOTIDE SEQUENCE</scope>
    <source>
        <strain evidence="6">CHK178-16964</strain>
    </source>
</reference>
<dbReference type="EMBL" id="DWZA01000094">
    <property type="protein sequence ID" value="HJA72028.1"/>
    <property type="molecule type" value="Genomic_DNA"/>
</dbReference>
<dbReference type="PANTHER" id="PTHR40101:SF1">
    <property type="entry name" value="4FE-4S DOMAIN-CONTAINING PROTEIN"/>
    <property type="match status" value="1"/>
</dbReference>
<evidence type="ECO:0000256" key="4">
    <source>
        <dbReference type="ARBA" id="ARBA00023014"/>
    </source>
</evidence>
<gene>
    <name evidence="6" type="ORF">IAA07_10730</name>
</gene>
<dbReference type="PANTHER" id="PTHR40101">
    <property type="entry name" value="CONSERVED PROTEIN"/>
    <property type="match status" value="1"/>
</dbReference>
<accession>A0A9D2HKR8</accession>
<keyword evidence="3" id="KW-0408">Iron</keyword>
<keyword evidence="2" id="KW-0479">Metal-binding</keyword>
<evidence type="ECO:0000256" key="2">
    <source>
        <dbReference type="ARBA" id="ARBA00022723"/>
    </source>
</evidence>
<evidence type="ECO:0000256" key="3">
    <source>
        <dbReference type="ARBA" id="ARBA00023004"/>
    </source>
</evidence>
<name>A0A9D2HKR8_9FIRM</name>
<comment type="caution">
    <text evidence="6">The sequence shown here is derived from an EMBL/GenBank/DDBJ whole genome shotgun (WGS) entry which is preliminary data.</text>
</comment>
<protein>
    <recommendedName>
        <fullName evidence="5">4Fe-4S domain-containing protein</fullName>
    </recommendedName>
</protein>
<evidence type="ECO:0000259" key="5">
    <source>
        <dbReference type="PROSITE" id="PS51656"/>
    </source>
</evidence>
<keyword evidence="4" id="KW-0411">Iron-sulfur</keyword>
<proteinExistence type="predicted"/>
<organism evidence="6 7">
    <name type="scientific">Candidatus Lachnoclostridium stercoravium</name>
    <dbReference type="NCBI Taxonomy" id="2838633"/>
    <lineage>
        <taxon>Bacteria</taxon>
        <taxon>Bacillati</taxon>
        <taxon>Bacillota</taxon>
        <taxon>Clostridia</taxon>
        <taxon>Lachnospirales</taxon>
        <taxon>Lachnospiraceae</taxon>
    </lineage>
</organism>
<reference evidence="6" key="2">
    <citation type="submission" date="2021-04" db="EMBL/GenBank/DDBJ databases">
        <authorList>
            <person name="Gilroy R."/>
        </authorList>
    </citation>
    <scope>NUCLEOTIDE SEQUENCE</scope>
    <source>
        <strain evidence="6">CHK178-16964</strain>
    </source>
</reference>
<dbReference type="AlphaFoldDB" id="A0A9D2HKR8"/>
<dbReference type="GO" id="GO:0051539">
    <property type="term" value="F:4 iron, 4 sulfur cluster binding"/>
    <property type="evidence" value="ECO:0007669"/>
    <property type="project" value="UniProtKB-KW"/>
</dbReference>
<dbReference type="Pfam" id="PF09918">
    <property type="entry name" value="DUF2148"/>
    <property type="match status" value="1"/>
</dbReference>
<dbReference type="PROSITE" id="PS51656">
    <property type="entry name" value="4FE4S"/>
    <property type="match status" value="1"/>
</dbReference>
<dbReference type="Proteomes" id="UP000823900">
    <property type="component" value="Unassembled WGS sequence"/>
</dbReference>
<evidence type="ECO:0000313" key="6">
    <source>
        <dbReference type="EMBL" id="HJA72028.1"/>
    </source>
</evidence>
<dbReference type="InterPro" id="IPR019224">
    <property type="entry name" value="DUF2148"/>
</dbReference>
<keyword evidence="1" id="KW-0004">4Fe-4S</keyword>
<feature type="domain" description="4Fe-4S" evidence="5">
    <location>
        <begin position="88"/>
        <end position="152"/>
    </location>
</feature>
<dbReference type="InterPro" id="IPR007202">
    <property type="entry name" value="4Fe-4S_dom"/>
</dbReference>
<evidence type="ECO:0000313" key="7">
    <source>
        <dbReference type="Proteomes" id="UP000823900"/>
    </source>
</evidence>